<dbReference type="InterPro" id="IPR029044">
    <property type="entry name" value="Nucleotide-diphossugar_trans"/>
</dbReference>
<dbReference type="InterPro" id="IPR050834">
    <property type="entry name" value="Glycosyltransf_2"/>
</dbReference>
<protein>
    <submittedName>
        <fullName evidence="3">Glycosyltransferase family 2 protein</fullName>
    </submittedName>
</protein>
<dbReference type="SUPFAM" id="SSF53448">
    <property type="entry name" value="Nucleotide-diphospho-sugar transferases"/>
    <property type="match status" value="1"/>
</dbReference>
<reference evidence="3 4" key="1">
    <citation type="submission" date="2018-08" db="EMBL/GenBank/DDBJ databases">
        <title>A genome reference for cultivated species of the human gut microbiota.</title>
        <authorList>
            <person name="Zou Y."/>
            <person name="Xue W."/>
            <person name="Luo G."/>
        </authorList>
    </citation>
    <scope>NUCLEOTIDE SEQUENCE [LARGE SCALE GENOMIC DNA]</scope>
    <source>
        <strain evidence="3 4">AM37-1AC</strain>
    </source>
</reference>
<dbReference type="EMBL" id="QSHO01000012">
    <property type="protein sequence ID" value="RHC15682.1"/>
    <property type="molecule type" value="Genomic_DNA"/>
</dbReference>
<proteinExistence type="predicted"/>
<dbReference type="InterPro" id="IPR001173">
    <property type="entry name" value="Glyco_trans_2-like"/>
</dbReference>
<keyword evidence="1" id="KW-0472">Membrane</keyword>
<evidence type="ECO:0000259" key="2">
    <source>
        <dbReference type="Pfam" id="PF00535"/>
    </source>
</evidence>
<dbReference type="CDD" id="cd00761">
    <property type="entry name" value="Glyco_tranf_GTA_type"/>
    <property type="match status" value="1"/>
</dbReference>
<organism evidence="3 4">
    <name type="scientific">Roseburia intestinalis</name>
    <dbReference type="NCBI Taxonomy" id="166486"/>
    <lineage>
        <taxon>Bacteria</taxon>
        <taxon>Bacillati</taxon>
        <taxon>Bacillota</taxon>
        <taxon>Clostridia</taxon>
        <taxon>Lachnospirales</taxon>
        <taxon>Lachnospiraceae</taxon>
        <taxon>Roseburia</taxon>
    </lineage>
</organism>
<dbReference type="Pfam" id="PF00535">
    <property type="entry name" value="Glycos_transf_2"/>
    <property type="match status" value="1"/>
</dbReference>
<accession>A0A3R6HD52</accession>
<evidence type="ECO:0000313" key="4">
    <source>
        <dbReference type="Proteomes" id="UP000283513"/>
    </source>
</evidence>
<gene>
    <name evidence="3" type="ORF">DW856_13240</name>
</gene>
<dbReference type="GO" id="GO:0016740">
    <property type="term" value="F:transferase activity"/>
    <property type="evidence" value="ECO:0007669"/>
    <property type="project" value="UniProtKB-KW"/>
</dbReference>
<dbReference type="PANTHER" id="PTHR43685:SF2">
    <property type="entry name" value="GLYCOSYLTRANSFERASE 2-LIKE DOMAIN-CONTAINING PROTEIN"/>
    <property type="match status" value="1"/>
</dbReference>
<dbReference type="PANTHER" id="PTHR43685">
    <property type="entry name" value="GLYCOSYLTRANSFERASE"/>
    <property type="match status" value="1"/>
</dbReference>
<keyword evidence="1" id="KW-1133">Transmembrane helix</keyword>
<evidence type="ECO:0000256" key="1">
    <source>
        <dbReference type="SAM" id="Phobius"/>
    </source>
</evidence>
<evidence type="ECO:0000313" key="3">
    <source>
        <dbReference type="EMBL" id="RHC15682.1"/>
    </source>
</evidence>
<feature type="transmembrane region" description="Helical" evidence="1">
    <location>
        <begin position="237"/>
        <end position="254"/>
    </location>
</feature>
<comment type="caution">
    <text evidence="3">The sequence shown here is derived from an EMBL/GenBank/DDBJ whole genome shotgun (WGS) entry which is preliminary data.</text>
</comment>
<sequence>MFSVIIPAYNSEKTIEKTLDSLQNQTKPELIQEVIIINDGSTDGTKDKVEQYKSRQDCILNIILYNQRNTGVAAARNAGIRMATADYLAFLDSDDCWVPEKLEMQEKVLKKNPRIDLLCGGMEEGPLKILFHKDHVLHHLSLKEYCTKSVIFTSTVVIRRSRVKDAGYFDESMQYCEDMNYYQRFFEWNQVYYLPKKLVDYGIGRKYYGQSGLSSHLKEMHCGRKRNFQILRRKKKISFTFYIVMIVFGEIKFLRRKMIINRQK</sequence>
<dbReference type="AlphaFoldDB" id="A0A3R6HD52"/>
<dbReference type="RefSeq" id="WP_118598437.1">
    <property type="nucleotide sequence ID" value="NZ_QSHO01000012.1"/>
</dbReference>
<dbReference type="Gene3D" id="3.90.550.10">
    <property type="entry name" value="Spore Coat Polysaccharide Biosynthesis Protein SpsA, Chain A"/>
    <property type="match status" value="1"/>
</dbReference>
<keyword evidence="1" id="KW-0812">Transmembrane</keyword>
<feature type="domain" description="Glycosyltransferase 2-like" evidence="2">
    <location>
        <begin position="3"/>
        <end position="117"/>
    </location>
</feature>
<name>A0A3R6HD52_9FIRM</name>
<dbReference type="Proteomes" id="UP000283513">
    <property type="component" value="Unassembled WGS sequence"/>
</dbReference>
<keyword evidence="3" id="KW-0808">Transferase</keyword>